<dbReference type="Proteomes" id="UP001597451">
    <property type="component" value="Unassembled WGS sequence"/>
</dbReference>
<dbReference type="EMBL" id="JBHUMX010000041">
    <property type="protein sequence ID" value="MFD2630147.1"/>
    <property type="molecule type" value="Genomic_DNA"/>
</dbReference>
<proteinExistence type="predicted"/>
<evidence type="ECO:0000313" key="3">
    <source>
        <dbReference type="Proteomes" id="UP001597451"/>
    </source>
</evidence>
<gene>
    <name evidence="2" type="ORF">ACFSUN_15275</name>
</gene>
<feature type="transmembrane region" description="Helical" evidence="1">
    <location>
        <begin position="20"/>
        <end position="42"/>
    </location>
</feature>
<organism evidence="2 3">
    <name type="scientific">Oceanobacillus kapialis</name>
    <dbReference type="NCBI Taxonomy" id="481353"/>
    <lineage>
        <taxon>Bacteria</taxon>
        <taxon>Bacillati</taxon>
        <taxon>Bacillota</taxon>
        <taxon>Bacilli</taxon>
        <taxon>Bacillales</taxon>
        <taxon>Bacillaceae</taxon>
        <taxon>Oceanobacillus</taxon>
    </lineage>
</organism>
<dbReference type="InterPro" id="IPR025912">
    <property type="entry name" value="YrvL"/>
</dbReference>
<comment type="caution">
    <text evidence="2">The sequence shown here is derived from an EMBL/GenBank/DDBJ whole genome shotgun (WGS) entry which is preliminary data.</text>
</comment>
<protein>
    <submittedName>
        <fullName evidence="2">YrvL family regulatory protein</fullName>
    </submittedName>
</protein>
<reference evidence="3" key="1">
    <citation type="journal article" date="2019" name="Int. J. Syst. Evol. Microbiol.">
        <title>The Global Catalogue of Microorganisms (GCM) 10K type strain sequencing project: providing services to taxonomists for standard genome sequencing and annotation.</title>
        <authorList>
            <consortium name="The Broad Institute Genomics Platform"/>
            <consortium name="The Broad Institute Genome Sequencing Center for Infectious Disease"/>
            <person name="Wu L."/>
            <person name="Ma J."/>
        </authorList>
    </citation>
    <scope>NUCLEOTIDE SEQUENCE [LARGE SCALE GENOMIC DNA]</scope>
    <source>
        <strain evidence="3">TISTR 1858</strain>
    </source>
</reference>
<dbReference type="Pfam" id="PF14184">
    <property type="entry name" value="YrvL"/>
    <property type="match status" value="1"/>
</dbReference>
<dbReference type="RefSeq" id="WP_379563086.1">
    <property type="nucleotide sequence ID" value="NZ_CP085256.1"/>
</dbReference>
<evidence type="ECO:0000256" key="1">
    <source>
        <dbReference type="SAM" id="Phobius"/>
    </source>
</evidence>
<keyword evidence="1" id="KW-0472">Membrane</keyword>
<feature type="transmembrane region" description="Helical" evidence="1">
    <location>
        <begin position="54"/>
        <end position="74"/>
    </location>
</feature>
<name>A0ABW5Q3A6_9BACI</name>
<sequence>MYKKKNRNKEDLSIIGKTVVGFLLVLLVVFAISVLMAIYFFASAGLFTVLNITYPSLTALAGFIMLLFGVSLLFEPVFKGLYYLVAAYLGRWRTFLYLLFDSIAGFLAIYTVDEVMTSITIPFSKEILIAVFFALVEYAFEDKMKGRK</sequence>
<accession>A0ABW5Q3A6</accession>
<evidence type="ECO:0000313" key="2">
    <source>
        <dbReference type="EMBL" id="MFD2630147.1"/>
    </source>
</evidence>
<feature type="transmembrane region" description="Helical" evidence="1">
    <location>
        <begin position="95"/>
        <end position="112"/>
    </location>
</feature>
<keyword evidence="3" id="KW-1185">Reference proteome</keyword>
<feature type="transmembrane region" description="Helical" evidence="1">
    <location>
        <begin position="118"/>
        <end position="140"/>
    </location>
</feature>
<keyword evidence="1" id="KW-0812">Transmembrane</keyword>
<keyword evidence="1" id="KW-1133">Transmembrane helix</keyword>